<evidence type="ECO:0000256" key="5">
    <source>
        <dbReference type="ARBA" id="ARBA00022776"/>
    </source>
</evidence>
<evidence type="ECO:0000256" key="4">
    <source>
        <dbReference type="ARBA" id="ARBA00022618"/>
    </source>
</evidence>
<dbReference type="Proteomes" id="UP001139887">
    <property type="component" value="Unassembled WGS sequence"/>
</dbReference>
<name>A0A9W8M076_9FUNG</name>
<dbReference type="AlphaFoldDB" id="A0A9W8M076"/>
<dbReference type="PANTHER" id="PTHR15995:SF1">
    <property type="entry name" value="PROTEIN ZWILCH HOMOLOG"/>
    <property type="match status" value="1"/>
</dbReference>
<sequence>MAIQLTQELLQTFLTNAKTKLQQSLAAGKLTPFVFANTALLWLVPSQLNHPLRKVLGLTRPFILISSANHKAQRELNLHKVVNVTSGAFPLASWDPLVLSEPNELHAVAQYEFEWGVQALQPLDRNKARILTAQYAQILPQLTGSLSNLALPMLVFTWEAEHAPAHLPFYLAVSCPSSSARFADVVAVKCALSPSESVSLLGQPMDGTRMQHWAEYELLGSLAQAEHIIVDSDANLEESMHKDNESLKDCLTEARELEDAENIAMDTVENDDSSSIVSGMPTGSLSYAVLHGVWSNDAQKSSCIVDLPPVPSLSAQWMLELLSVPLALEPEANPSLESLRMEIKRLETWCDLWMDGARWEGSQQSTVPLWQAKSNRVENAGNTTTIDSIMAENANSPSQMLPKHREAFGKQIDKLISGENGISVTEQQPEHTQDICALDGFPKREDQDFADRLWNLAHHAWDDEDLSEAIAAVAEGLETRKLQPYIHNSNKSMLAQIIRQALQISQTAVKDAYAENERLAGQMDMWIDELPLDPFVHLGLYKLRADFWFYFVSSHLATPRQLHGFLDMQLEPKQLVGRFWLLLRVLEVWWLLRQSVPGMPSQFTCQIIGVLLDKFAGSLKSVDDGSSAASLYNQWLKVTLFLPVYSSDVQGFVDIIADGFDPARYTVAAIGSDSADTRYSLAMLTKTPLAVDPIFADSSSDPDISMTGNVDEKYVVFNACRY</sequence>
<keyword evidence="9" id="KW-1185">Reference proteome</keyword>
<dbReference type="Gene3D" id="1.20.58.730">
    <property type="match status" value="1"/>
</dbReference>
<dbReference type="Pfam" id="PF09817">
    <property type="entry name" value="Zwilch"/>
    <property type="match status" value="1"/>
</dbReference>
<keyword evidence="4" id="KW-0132">Cell division</keyword>
<proteinExistence type="inferred from homology"/>
<dbReference type="OrthoDB" id="5556307at2759"/>
<keyword evidence="3" id="KW-0158">Chromosome</keyword>
<protein>
    <submittedName>
        <fullName evidence="8">Uncharacterized protein</fullName>
    </submittedName>
</protein>
<comment type="caution">
    <text evidence="8">The sequence shown here is derived from an EMBL/GenBank/DDBJ whole genome shotgun (WGS) entry which is preliminary data.</text>
</comment>
<dbReference type="GO" id="GO:0051301">
    <property type="term" value="P:cell division"/>
    <property type="evidence" value="ECO:0007669"/>
    <property type="project" value="UniProtKB-KW"/>
</dbReference>
<dbReference type="GO" id="GO:0034501">
    <property type="term" value="P:protein localization to kinetochore"/>
    <property type="evidence" value="ECO:0007669"/>
    <property type="project" value="TreeGrafter"/>
</dbReference>
<dbReference type="Gene3D" id="1.10.287.1880">
    <property type="match status" value="1"/>
</dbReference>
<evidence type="ECO:0000256" key="6">
    <source>
        <dbReference type="ARBA" id="ARBA00023306"/>
    </source>
</evidence>
<evidence type="ECO:0000256" key="7">
    <source>
        <dbReference type="ARBA" id="ARBA00023328"/>
    </source>
</evidence>
<comment type="subcellular location">
    <subcellularLocation>
        <location evidence="1">Chromosome</location>
        <location evidence="1">Centromere</location>
    </subcellularLocation>
</comment>
<dbReference type="EMBL" id="JANBUW010000168">
    <property type="protein sequence ID" value="KAJ2848450.1"/>
    <property type="molecule type" value="Genomic_DNA"/>
</dbReference>
<keyword evidence="6" id="KW-0131">Cell cycle</keyword>
<accession>A0A9W8M076</accession>
<dbReference type="InterPro" id="IPR018630">
    <property type="entry name" value="Zwilch"/>
</dbReference>
<keyword evidence="5" id="KW-0498">Mitosis</keyword>
<evidence type="ECO:0000313" key="9">
    <source>
        <dbReference type="Proteomes" id="UP001139887"/>
    </source>
</evidence>
<keyword evidence="7" id="KW-0137">Centromere</keyword>
<dbReference type="PANTHER" id="PTHR15995">
    <property type="entry name" value="PROTEIN ZWILCH HOMOLOG"/>
    <property type="match status" value="1"/>
</dbReference>
<gene>
    <name evidence="8" type="ORF">IWW36_003292</name>
</gene>
<dbReference type="GO" id="GO:1990423">
    <property type="term" value="C:RZZ complex"/>
    <property type="evidence" value="ECO:0007669"/>
    <property type="project" value="InterPro"/>
</dbReference>
<comment type="similarity">
    <text evidence="2">Belongs to the ZWILCH family.</text>
</comment>
<reference evidence="8" key="1">
    <citation type="submission" date="2022-07" db="EMBL/GenBank/DDBJ databases">
        <title>Phylogenomic reconstructions and comparative analyses of Kickxellomycotina fungi.</title>
        <authorList>
            <person name="Reynolds N.K."/>
            <person name="Stajich J.E."/>
            <person name="Barry K."/>
            <person name="Grigoriev I.V."/>
            <person name="Crous P."/>
            <person name="Smith M.E."/>
        </authorList>
    </citation>
    <scope>NUCLEOTIDE SEQUENCE</scope>
    <source>
        <strain evidence="8">NRRL 1566</strain>
    </source>
</reference>
<evidence type="ECO:0000313" key="8">
    <source>
        <dbReference type="EMBL" id="KAJ2848450.1"/>
    </source>
</evidence>
<organism evidence="8 9">
    <name type="scientific">Coemansia brasiliensis</name>
    <dbReference type="NCBI Taxonomy" id="2650707"/>
    <lineage>
        <taxon>Eukaryota</taxon>
        <taxon>Fungi</taxon>
        <taxon>Fungi incertae sedis</taxon>
        <taxon>Zoopagomycota</taxon>
        <taxon>Kickxellomycotina</taxon>
        <taxon>Kickxellomycetes</taxon>
        <taxon>Kickxellales</taxon>
        <taxon>Kickxellaceae</taxon>
        <taxon>Coemansia</taxon>
    </lineage>
</organism>
<evidence type="ECO:0000256" key="3">
    <source>
        <dbReference type="ARBA" id="ARBA00022454"/>
    </source>
</evidence>
<dbReference type="GO" id="GO:0007094">
    <property type="term" value="P:mitotic spindle assembly checkpoint signaling"/>
    <property type="evidence" value="ECO:0007669"/>
    <property type="project" value="TreeGrafter"/>
</dbReference>
<evidence type="ECO:0000256" key="2">
    <source>
        <dbReference type="ARBA" id="ARBA00009062"/>
    </source>
</evidence>
<evidence type="ECO:0000256" key="1">
    <source>
        <dbReference type="ARBA" id="ARBA00004584"/>
    </source>
</evidence>